<dbReference type="EMBL" id="CP006933">
    <property type="protein sequence ID" value="AIS33114.1"/>
    <property type="molecule type" value="Genomic_DNA"/>
</dbReference>
<feature type="transmembrane region" description="Helical" evidence="5">
    <location>
        <begin position="350"/>
        <end position="372"/>
    </location>
</feature>
<dbReference type="Pfam" id="PF12698">
    <property type="entry name" value="ABC2_membrane_3"/>
    <property type="match status" value="1"/>
</dbReference>
<sequence length="399" mass="43616">MNLSKNFMVIARWELKNTLKSKKFLLIFFMQLSVLAMLILMFNSFAATIESDKGLSLTPSLVDFATLDVDDQGGLFKKSIDPEVIKVYSTNGNDSQARLGAGQTNGFYTVSPDSIQRIQNGEVVDTLLYLDYSDPRRSVVRDAINTTTKSVSSALTQSYLQSATSSNTSSQTGLKEEKTGESLPMQIIRKVMLVVLLFLPLFLFGNIIIDSVVGEKERKTGEILVAMPLSPVEILLGKGLAVVAISALQVAMWVAVLLAAGFTINNVIAVYLLVVLTALPIVGLTSIIAAYAKNYKEAGIGITFAYVLVVGFLIVPALAYISRKSFSANISPMTTVMRLFAGEAISLPEILMSVTLVIFLSIVFFGIAAWLFQRDDVMFGPRPGLMRLFLELIGFKKRT</sequence>
<evidence type="ECO:0000256" key="2">
    <source>
        <dbReference type="ARBA" id="ARBA00022692"/>
    </source>
</evidence>
<dbReference type="STRING" id="2162.BRM9_2314"/>
<keyword evidence="4 5" id="KW-0472">Membrane</keyword>
<reference evidence="8" key="2">
    <citation type="submission" date="2020-10" db="EMBL/GenBank/DDBJ databases">
        <title>Dehalococcoides mccartyi of a TCE/Cr reducing biochatode.</title>
        <authorList>
            <person name="Matturro B."/>
        </authorList>
    </citation>
    <scope>NUCLEOTIDE SEQUENCE</scope>
    <source>
        <strain evidence="8">Bin2</strain>
    </source>
</reference>
<evidence type="ECO:0000256" key="5">
    <source>
        <dbReference type="SAM" id="Phobius"/>
    </source>
</evidence>
<evidence type="ECO:0000256" key="4">
    <source>
        <dbReference type="ARBA" id="ARBA00023136"/>
    </source>
</evidence>
<dbReference type="KEGG" id="mfc:BRM9_2314"/>
<dbReference type="PANTHER" id="PTHR43471:SF3">
    <property type="entry name" value="ABC TRANSPORTER PERMEASE PROTEIN NATB"/>
    <property type="match status" value="1"/>
</dbReference>
<dbReference type="Proteomes" id="UP000029661">
    <property type="component" value="Chromosome"/>
</dbReference>
<gene>
    <name evidence="7" type="ORF">BRM9_2314</name>
    <name evidence="8" type="ORF">ISP06_06455</name>
</gene>
<proteinExistence type="predicted"/>
<dbReference type="AlphaFoldDB" id="A0A089ZVV9"/>
<organism evidence="7 9">
    <name type="scientific">Methanobacterium formicicum</name>
    <dbReference type="NCBI Taxonomy" id="2162"/>
    <lineage>
        <taxon>Archaea</taxon>
        <taxon>Methanobacteriati</taxon>
        <taxon>Methanobacteriota</taxon>
        <taxon>Methanomada group</taxon>
        <taxon>Methanobacteria</taxon>
        <taxon>Methanobacteriales</taxon>
        <taxon>Methanobacteriaceae</taxon>
        <taxon>Methanobacterium</taxon>
    </lineage>
</organism>
<evidence type="ECO:0000313" key="9">
    <source>
        <dbReference type="Proteomes" id="UP000029661"/>
    </source>
</evidence>
<dbReference type="OrthoDB" id="37107at2157"/>
<name>A0A089ZVV9_METFO</name>
<dbReference type="EMBL" id="JADIIL010000023">
    <property type="protein sequence ID" value="MBF4475097.1"/>
    <property type="molecule type" value="Genomic_DNA"/>
</dbReference>
<dbReference type="GO" id="GO:0016020">
    <property type="term" value="C:membrane"/>
    <property type="evidence" value="ECO:0007669"/>
    <property type="project" value="UniProtKB-SubCell"/>
</dbReference>
<dbReference type="InterPro" id="IPR013525">
    <property type="entry name" value="ABC2_TM"/>
</dbReference>
<evidence type="ECO:0000259" key="6">
    <source>
        <dbReference type="Pfam" id="PF12698"/>
    </source>
</evidence>
<dbReference type="GeneID" id="26740582"/>
<protein>
    <submittedName>
        <fullName evidence="7 8">ABC transporter permease</fullName>
    </submittedName>
</protein>
<reference evidence="7 9" key="1">
    <citation type="submission" date="2013-12" db="EMBL/GenBank/DDBJ databases">
        <title>The complete genome sequence of Methanobacterium sp. BRM9.</title>
        <authorList>
            <consortium name="Pastoral Greenhouse Gas Research Consortium"/>
            <person name="Kelly W.J."/>
            <person name="Leahy S.C."/>
            <person name="Perry R."/>
            <person name="Li D."/>
            <person name="Altermann E."/>
            <person name="Lambie S.C."/>
            <person name="Attwood G.T."/>
        </authorList>
    </citation>
    <scope>NUCLEOTIDE SEQUENCE [LARGE SCALE GENOMIC DNA]</scope>
    <source>
        <strain evidence="7 9">BRM9</strain>
    </source>
</reference>
<feature type="transmembrane region" description="Helical" evidence="5">
    <location>
        <begin position="234"/>
        <end position="262"/>
    </location>
</feature>
<dbReference type="PANTHER" id="PTHR43471">
    <property type="entry name" value="ABC TRANSPORTER PERMEASE"/>
    <property type="match status" value="1"/>
</dbReference>
<feature type="transmembrane region" description="Helical" evidence="5">
    <location>
        <begin position="268"/>
        <end position="292"/>
    </location>
</feature>
<comment type="subcellular location">
    <subcellularLocation>
        <location evidence="1">Membrane</location>
        <topology evidence="1">Multi-pass membrane protein</topology>
    </subcellularLocation>
</comment>
<keyword evidence="3 5" id="KW-1133">Transmembrane helix</keyword>
<feature type="transmembrane region" description="Helical" evidence="5">
    <location>
        <begin position="191"/>
        <end position="213"/>
    </location>
</feature>
<dbReference type="GO" id="GO:0140359">
    <property type="term" value="F:ABC-type transporter activity"/>
    <property type="evidence" value="ECO:0007669"/>
    <property type="project" value="InterPro"/>
</dbReference>
<evidence type="ECO:0000256" key="1">
    <source>
        <dbReference type="ARBA" id="ARBA00004141"/>
    </source>
</evidence>
<keyword evidence="2 5" id="KW-0812">Transmembrane</keyword>
<evidence type="ECO:0000313" key="8">
    <source>
        <dbReference type="EMBL" id="MBF4475097.1"/>
    </source>
</evidence>
<feature type="domain" description="ABC-2 type transporter transmembrane" evidence="6">
    <location>
        <begin position="25"/>
        <end position="370"/>
    </location>
</feature>
<dbReference type="RefSeq" id="WP_048085822.1">
    <property type="nucleotide sequence ID" value="NZ_CP006933.1"/>
</dbReference>
<dbReference type="Proteomes" id="UP000606900">
    <property type="component" value="Unassembled WGS sequence"/>
</dbReference>
<feature type="transmembrane region" description="Helical" evidence="5">
    <location>
        <begin position="304"/>
        <end position="322"/>
    </location>
</feature>
<accession>A0A089ZVV9</accession>
<evidence type="ECO:0000256" key="3">
    <source>
        <dbReference type="ARBA" id="ARBA00022989"/>
    </source>
</evidence>
<evidence type="ECO:0000313" key="7">
    <source>
        <dbReference type="EMBL" id="AIS33114.1"/>
    </source>
</evidence>